<dbReference type="Proteomes" id="UP000244896">
    <property type="component" value="Chromosome"/>
</dbReference>
<dbReference type="AlphaFoldDB" id="A0A2U8E1J1"/>
<protein>
    <submittedName>
        <fullName evidence="1">Uncharacterized protein</fullName>
    </submittedName>
</protein>
<gene>
    <name evidence="1" type="ORF">CKA38_05215</name>
</gene>
<proteinExistence type="predicted"/>
<sequence length="355" mass="40697">MSKKLTDGEREARKQYGQRLLLELKRRNLSQAEFCQMMVQKGWIMSPQKLSKIIKGKRSMPYYMAQSIARFWPESAHWNSMPAEHLYTRQFSVLGHELNLPSNAEMKFRECIMTQLKEFVATGSLIGRARDFKHPCPRLIRQCPTKEDGTTNDNTWIGRVTQQIRKSWGLGDVAPIASIEHTLEENGIMIFRFSEEIMSHARLGAVSLEISNYAILAISTRYGDNGKSRAERRFEVCRALMVGLAGKVGAHERCLTQNRNYAVMLAAAFLLPTQSIHRTLKNTHGKLWYHNHVTGQAVLAMESRYGLPRQFVINRLVAAEVIDRKRAHYLEKEIQGKEEIKDGESSCWRAIATFP</sequence>
<reference evidence="1 2" key="1">
    <citation type="journal article" date="2018" name="Syst. Appl. Microbiol.">
        <title>Ereboglobus luteus gen. nov. sp. nov. from cockroach guts, and new insights into the oxygen relationship of the genera Opitutus and Didymococcus (Verrucomicrobia: Opitutaceae).</title>
        <authorList>
            <person name="Tegtmeier D."/>
            <person name="Belitz A."/>
            <person name="Radek R."/>
            <person name="Heimerl T."/>
            <person name="Brune A."/>
        </authorList>
    </citation>
    <scope>NUCLEOTIDE SEQUENCE [LARGE SCALE GENOMIC DNA]</scope>
    <source>
        <strain evidence="1 2">Ho45</strain>
    </source>
</reference>
<dbReference type="OrthoDB" id="9794834at2"/>
<keyword evidence="2" id="KW-1185">Reference proteome</keyword>
<dbReference type="GO" id="GO:0003677">
    <property type="term" value="F:DNA binding"/>
    <property type="evidence" value="ECO:0007669"/>
    <property type="project" value="InterPro"/>
</dbReference>
<dbReference type="KEGG" id="elut:CKA38_05215"/>
<organism evidence="1 2">
    <name type="scientific">Ereboglobus luteus</name>
    <dbReference type="NCBI Taxonomy" id="1796921"/>
    <lineage>
        <taxon>Bacteria</taxon>
        <taxon>Pseudomonadati</taxon>
        <taxon>Verrucomicrobiota</taxon>
        <taxon>Opitutia</taxon>
        <taxon>Opitutales</taxon>
        <taxon>Opitutaceae</taxon>
        <taxon>Ereboglobus</taxon>
    </lineage>
</organism>
<dbReference type="RefSeq" id="WP_108824542.1">
    <property type="nucleotide sequence ID" value="NZ_CP023004.1"/>
</dbReference>
<dbReference type="InterPro" id="IPR010982">
    <property type="entry name" value="Lambda_DNA-bd_dom_sf"/>
</dbReference>
<evidence type="ECO:0000313" key="1">
    <source>
        <dbReference type="EMBL" id="AWI08733.1"/>
    </source>
</evidence>
<dbReference type="Gene3D" id="1.10.260.40">
    <property type="entry name" value="lambda repressor-like DNA-binding domains"/>
    <property type="match status" value="1"/>
</dbReference>
<name>A0A2U8E1J1_9BACT</name>
<dbReference type="EMBL" id="CP023004">
    <property type="protein sequence ID" value="AWI08733.1"/>
    <property type="molecule type" value="Genomic_DNA"/>
</dbReference>
<dbReference type="CDD" id="cd00093">
    <property type="entry name" value="HTH_XRE"/>
    <property type="match status" value="1"/>
</dbReference>
<evidence type="ECO:0000313" key="2">
    <source>
        <dbReference type="Proteomes" id="UP000244896"/>
    </source>
</evidence>
<dbReference type="InterPro" id="IPR001387">
    <property type="entry name" value="Cro/C1-type_HTH"/>
</dbReference>
<accession>A0A2U8E1J1</accession>